<gene>
    <name evidence="2" type="primary">LOC107771940</name>
</gene>
<reference evidence="2" key="2">
    <citation type="submission" date="2025-08" db="UniProtKB">
        <authorList>
            <consortium name="RefSeq"/>
        </authorList>
    </citation>
    <scope>IDENTIFICATION</scope>
    <source>
        <tissue evidence="2">Leaf</tissue>
    </source>
</reference>
<sequence>MKALVWNYTGMGVGGGSLTVPFLKETTPLHSPNMIFLSETKNRDRIVQRVQRQLEMAHVITVEPMGLSGGLALFWNDNIQKKRRFYFDKRWVDREKVQNIVSEAWSNDYIGFEQSRVNFKIKKYGRSLVAWVRGGNVHVAEILRKYEQSSSQVVNLDKSAICFSRNVMEGEKVEIFSLLGQQQRNEMGMYLELPAIVGRSKKKMLEFIKDRVKTKIKGWKGKFLSTAGKEVMLKSGQTEDKRKMQIEKWEILCDSKSRGGLGFRDLKAFNMALLAKQARRSWIWRSILWGRDLLVTGLRWRISDGKNINVWPNPWIPRKNGFTPKSIQMQNNLDLKVVDLIDEDTHTWKLHKISTTFEPEDVDAILSIPISIIGLNDRLLWHHSKSRNYEVKSCYYLAKGLAGKTISSSEAQNLDKTCKICGFEIEDIEHMLFRCPRSQLVWKQSPINCPDIDSIPDFSVWWYNLFLNAKHFPESTELLDLSVNLMWQIWKDTGLRCDDRHTSIGVATLNSLGKPLYAHRSSIQYVGKTMTAEAIGIRKALECAITLGWKSVKILSDAKNVVDMIQKQVATSWEIEILCEDIWKLSSLLDHVEFLYIPRKLNKMTPKVPKDPNGVKAHKEVKAPKAPKQPIIPPGPYVPVAPPT</sequence>
<name>A0AC58T5I4_TOBAC</name>
<dbReference type="RefSeq" id="XP_075092491.1">
    <property type="nucleotide sequence ID" value="XM_075236390.1"/>
</dbReference>
<organism evidence="1 2">
    <name type="scientific">Nicotiana tabacum</name>
    <name type="common">Common tobacco</name>
    <dbReference type="NCBI Taxonomy" id="4097"/>
    <lineage>
        <taxon>Eukaryota</taxon>
        <taxon>Viridiplantae</taxon>
        <taxon>Streptophyta</taxon>
        <taxon>Embryophyta</taxon>
        <taxon>Tracheophyta</taxon>
        <taxon>Spermatophyta</taxon>
        <taxon>Magnoliopsida</taxon>
        <taxon>eudicotyledons</taxon>
        <taxon>Gunneridae</taxon>
        <taxon>Pentapetalae</taxon>
        <taxon>asterids</taxon>
        <taxon>lamiids</taxon>
        <taxon>Solanales</taxon>
        <taxon>Solanaceae</taxon>
        <taxon>Nicotianoideae</taxon>
        <taxon>Nicotianeae</taxon>
        <taxon>Nicotiana</taxon>
    </lineage>
</organism>
<proteinExistence type="predicted"/>
<keyword evidence="1" id="KW-1185">Reference proteome</keyword>
<evidence type="ECO:0000313" key="1">
    <source>
        <dbReference type="Proteomes" id="UP000790787"/>
    </source>
</evidence>
<accession>A0AC58T5I4</accession>
<evidence type="ECO:0000313" key="2">
    <source>
        <dbReference type="RefSeq" id="XP_075092491.1"/>
    </source>
</evidence>
<protein>
    <submittedName>
        <fullName evidence="2">Uncharacterized protein LOC107771940</fullName>
    </submittedName>
</protein>
<dbReference type="Proteomes" id="UP000790787">
    <property type="component" value="Chromosome 18"/>
</dbReference>
<reference evidence="1" key="1">
    <citation type="journal article" date="2014" name="Nat. Commun.">
        <title>The tobacco genome sequence and its comparison with those of tomato and potato.</title>
        <authorList>
            <person name="Sierro N."/>
            <person name="Battey J.N."/>
            <person name="Ouadi S."/>
            <person name="Bakaher N."/>
            <person name="Bovet L."/>
            <person name="Willig A."/>
            <person name="Goepfert S."/>
            <person name="Peitsch M.C."/>
            <person name="Ivanov N.V."/>
        </authorList>
    </citation>
    <scope>NUCLEOTIDE SEQUENCE [LARGE SCALE GENOMIC DNA]</scope>
</reference>